<dbReference type="Pfam" id="PF03938">
    <property type="entry name" value="OmpH"/>
    <property type="match status" value="1"/>
</dbReference>
<evidence type="ECO:0000313" key="4">
    <source>
        <dbReference type="Proteomes" id="UP000663859"/>
    </source>
</evidence>
<dbReference type="EMBL" id="CAJNOB010000003">
    <property type="protein sequence ID" value="CAF0691855.1"/>
    <property type="molecule type" value="Genomic_DNA"/>
</dbReference>
<dbReference type="InterPro" id="IPR024930">
    <property type="entry name" value="Skp_dom_sf"/>
</dbReference>
<dbReference type="InterPro" id="IPR005632">
    <property type="entry name" value="Chaperone_Skp"/>
</dbReference>
<reference evidence="3" key="1">
    <citation type="submission" date="2021-02" db="EMBL/GenBank/DDBJ databases">
        <authorList>
            <person name="Cremers G."/>
            <person name="Picone N."/>
        </authorList>
    </citation>
    <scope>NUCLEOTIDE SEQUENCE</scope>
    <source>
        <strain evidence="3">PQ17</strain>
    </source>
</reference>
<dbReference type="GO" id="GO:0005829">
    <property type="term" value="C:cytosol"/>
    <property type="evidence" value="ECO:0007669"/>
    <property type="project" value="TreeGrafter"/>
</dbReference>
<dbReference type="SMART" id="SM00935">
    <property type="entry name" value="OmpH"/>
    <property type="match status" value="1"/>
</dbReference>
<organism evidence="3 4">
    <name type="scientific">Candidatus Methylacidithermus pantelleriae</name>
    <dbReference type="NCBI Taxonomy" id="2744239"/>
    <lineage>
        <taxon>Bacteria</taxon>
        <taxon>Pseudomonadati</taxon>
        <taxon>Verrucomicrobiota</taxon>
        <taxon>Methylacidiphilae</taxon>
        <taxon>Methylacidiphilales</taxon>
        <taxon>Methylacidiphilaceae</taxon>
        <taxon>Candidatus Methylacidithermus</taxon>
    </lineage>
</organism>
<dbReference type="GO" id="GO:0051082">
    <property type="term" value="F:unfolded protein binding"/>
    <property type="evidence" value="ECO:0007669"/>
    <property type="project" value="InterPro"/>
</dbReference>
<accession>A0A8J2FMZ2</accession>
<dbReference type="PANTHER" id="PTHR35089">
    <property type="entry name" value="CHAPERONE PROTEIN SKP"/>
    <property type="match status" value="1"/>
</dbReference>
<dbReference type="GO" id="GO:0050821">
    <property type="term" value="P:protein stabilization"/>
    <property type="evidence" value="ECO:0007669"/>
    <property type="project" value="TreeGrafter"/>
</dbReference>
<dbReference type="RefSeq" id="WP_236027813.1">
    <property type="nucleotide sequence ID" value="NZ_CAJNOB010000003.1"/>
</dbReference>
<dbReference type="PANTHER" id="PTHR35089:SF1">
    <property type="entry name" value="CHAPERONE PROTEIN SKP"/>
    <property type="match status" value="1"/>
</dbReference>
<comment type="caution">
    <text evidence="3">The sequence shown here is derived from an EMBL/GenBank/DDBJ whole genome shotgun (WGS) entry which is preliminary data.</text>
</comment>
<dbReference type="SUPFAM" id="SSF111384">
    <property type="entry name" value="OmpH-like"/>
    <property type="match status" value="1"/>
</dbReference>
<evidence type="ECO:0000313" key="3">
    <source>
        <dbReference type="EMBL" id="CAF0691855.1"/>
    </source>
</evidence>
<proteinExistence type="inferred from homology"/>
<evidence type="ECO:0000256" key="1">
    <source>
        <dbReference type="ARBA" id="ARBA00009091"/>
    </source>
</evidence>
<dbReference type="AlphaFoldDB" id="A0A8J2FMZ2"/>
<evidence type="ECO:0000256" key="2">
    <source>
        <dbReference type="ARBA" id="ARBA00022729"/>
    </source>
</evidence>
<name>A0A8J2FMZ2_9BACT</name>
<dbReference type="Proteomes" id="UP000663859">
    <property type="component" value="Unassembled WGS sequence"/>
</dbReference>
<dbReference type="Gene3D" id="3.30.910.20">
    <property type="entry name" value="Skp domain"/>
    <property type="match status" value="1"/>
</dbReference>
<sequence>MKRSFSLTLMAATWAVVGSLWGQEASPRIALIDMQRAFKEYYKTKQAEAALRERANAFQRERQTMLADYQKLADETQKIRDAAVDKSLPESAREEKRKAFETKVQDLRNMERKIQEFQLTRTKEFEEQSQRMRQGLLQEITKVVTDFSAREKFLLVLDKSSVSLTGVPVVLYAQGLRDITDDVIRLINSGSSSSSKR</sequence>
<protein>
    <submittedName>
        <fullName evidence="3">Outer membrane protein H</fullName>
    </submittedName>
</protein>
<keyword evidence="4" id="KW-1185">Reference proteome</keyword>
<comment type="similarity">
    <text evidence="1">Belongs to the Skp family.</text>
</comment>
<keyword evidence="2" id="KW-0732">Signal</keyword>
<gene>
    <name evidence="3" type="ORF">MPNT_110002</name>
</gene>